<keyword evidence="1" id="KW-0614">Plasmid</keyword>
<organism evidence="1 2">
    <name type="scientific">Flammeovirga kamogawensis</name>
    <dbReference type="NCBI Taxonomy" id="373891"/>
    <lineage>
        <taxon>Bacteria</taxon>
        <taxon>Pseudomonadati</taxon>
        <taxon>Bacteroidota</taxon>
        <taxon>Cytophagia</taxon>
        <taxon>Cytophagales</taxon>
        <taxon>Flammeovirgaceae</taxon>
        <taxon>Flammeovirga</taxon>
    </lineage>
</organism>
<dbReference type="Proteomes" id="UP000682802">
    <property type="component" value="Plasmid p1"/>
</dbReference>
<gene>
    <name evidence="1" type="ORF">KM029_26525</name>
</gene>
<reference evidence="1 2" key="1">
    <citation type="submission" date="2021-05" db="EMBL/GenBank/DDBJ databases">
        <title>Comparative genomic studies on the polysaccharide-degrading batcterial strains of the Flammeovirga genus.</title>
        <authorList>
            <person name="Zewei F."/>
            <person name="Zheng Z."/>
            <person name="Yu L."/>
            <person name="Ruyue G."/>
            <person name="Yanhong M."/>
            <person name="Yuanyuan C."/>
            <person name="Jingyan G."/>
            <person name="Wenjun H."/>
        </authorList>
    </citation>
    <scope>NUCLEOTIDE SEQUENCE [LARGE SCALE GENOMIC DNA]</scope>
    <source>
        <strain evidence="1 2">YS10</strain>
        <plasmid evidence="1 2">p1</plasmid>
    </source>
</reference>
<keyword evidence="2" id="KW-1185">Reference proteome</keyword>
<dbReference type="EMBL" id="CP076130">
    <property type="protein sequence ID" value="QWG10531.1"/>
    <property type="molecule type" value="Genomic_DNA"/>
</dbReference>
<protein>
    <submittedName>
        <fullName evidence="1">Uncharacterized protein</fullName>
    </submittedName>
</protein>
<evidence type="ECO:0000313" key="1">
    <source>
        <dbReference type="EMBL" id="QWG10531.1"/>
    </source>
</evidence>
<proteinExistence type="predicted"/>
<evidence type="ECO:0000313" key="2">
    <source>
        <dbReference type="Proteomes" id="UP000682802"/>
    </source>
</evidence>
<geneLocation type="plasmid" evidence="1 2">
    <name>p1</name>
</geneLocation>
<accession>A0ABX8H3Q5</accession>
<sequence length="121" mass="14292">MKNRTISQFINYLNTLIKSDEVLNNFKVEAKDFTRNRVISFVDIIFILIGRVTKTTMVELVQFFSNNGTLKICSPQTFSKAKLKINPAVFQFLNQEILDFYYEKKTRFIKINTNYMLLMEV</sequence>
<dbReference type="RefSeq" id="WP_144077026.1">
    <property type="nucleotide sequence ID" value="NZ_CP076130.1"/>
</dbReference>
<name>A0ABX8H3Q5_9BACT</name>